<keyword evidence="8" id="KW-1185">Reference proteome</keyword>
<dbReference type="InterPro" id="IPR031933">
    <property type="entry name" value="UPF0767"/>
</dbReference>
<dbReference type="Pfam" id="PF15990">
    <property type="entry name" value="UPF0767"/>
    <property type="match status" value="1"/>
</dbReference>
<sequence length="60" mass="7047">MWWALWAALRTYAPYVTFPVAFVVGAVGYHVERGLRGRAPPAEEERSIAERRDERRLREM</sequence>
<dbReference type="EMBL" id="VWPX01009773">
    <property type="protein sequence ID" value="NWI14553.1"/>
    <property type="molecule type" value="Genomic_DNA"/>
</dbReference>
<feature type="non-terminal residue" evidence="7">
    <location>
        <position position="60"/>
    </location>
</feature>
<accession>A0A7K4KDX0</accession>
<evidence type="ECO:0000256" key="3">
    <source>
        <dbReference type="ARBA" id="ARBA00022692"/>
    </source>
</evidence>
<name>A0A7K4KDX0_9AVES</name>
<proteinExistence type="inferred from homology"/>
<dbReference type="OrthoDB" id="10052506at2759"/>
<dbReference type="GO" id="GO:0016020">
    <property type="term" value="C:membrane"/>
    <property type="evidence" value="ECO:0007669"/>
    <property type="project" value="UniProtKB-SubCell"/>
</dbReference>
<keyword evidence="4 6" id="KW-1133">Transmembrane helix</keyword>
<feature type="transmembrane region" description="Helical" evidence="6">
    <location>
        <begin position="12"/>
        <end position="31"/>
    </location>
</feature>
<keyword evidence="5 6" id="KW-0472">Membrane</keyword>
<organism evidence="7 8">
    <name type="scientific">Crypturellus soui</name>
    <dbReference type="NCBI Taxonomy" id="458187"/>
    <lineage>
        <taxon>Eukaryota</taxon>
        <taxon>Metazoa</taxon>
        <taxon>Chordata</taxon>
        <taxon>Craniata</taxon>
        <taxon>Vertebrata</taxon>
        <taxon>Euteleostomi</taxon>
        <taxon>Archelosauria</taxon>
        <taxon>Archosauria</taxon>
        <taxon>Dinosauria</taxon>
        <taxon>Saurischia</taxon>
        <taxon>Theropoda</taxon>
        <taxon>Coelurosauria</taxon>
        <taxon>Aves</taxon>
        <taxon>Palaeognathae</taxon>
        <taxon>Tinamiformes</taxon>
        <taxon>Tinamidae</taxon>
        <taxon>Crypturellus</taxon>
    </lineage>
</organism>
<dbReference type="PANTHER" id="PTHR28599:SF1">
    <property type="entry name" value="SMALL INTEGRAL MEMBRANE PROTEIN 12"/>
    <property type="match status" value="1"/>
</dbReference>
<evidence type="ECO:0000256" key="2">
    <source>
        <dbReference type="ARBA" id="ARBA00007304"/>
    </source>
</evidence>
<evidence type="ECO:0000313" key="7">
    <source>
        <dbReference type="EMBL" id="NWI14553.1"/>
    </source>
</evidence>
<comment type="caution">
    <text evidence="7">The sequence shown here is derived from an EMBL/GenBank/DDBJ whole genome shotgun (WGS) entry which is preliminary data.</text>
</comment>
<reference evidence="7 8" key="1">
    <citation type="submission" date="2019-09" db="EMBL/GenBank/DDBJ databases">
        <title>Bird 10,000 Genomes (B10K) Project - Family phase.</title>
        <authorList>
            <person name="Zhang G."/>
        </authorList>
    </citation>
    <scope>NUCLEOTIDE SEQUENCE [LARGE SCALE GENOMIC DNA]</scope>
    <source>
        <strain evidence="7">B10K-MSB-42743</strain>
        <tissue evidence="7">Heart</tissue>
    </source>
</reference>
<evidence type="ECO:0000256" key="5">
    <source>
        <dbReference type="ARBA" id="ARBA00023136"/>
    </source>
</evidence>
<gene>
    <name evidence="7" type="primary">Smim12</name>
    <name evidence="7" type="ORF">CRYSOU_R14751</name>
</gene>
<feature type="non-terminal residue" evidence="7">
    <location>
        <position position="1"/>
    </location>
</feature>
<dbReference type="AlphaFoldDB" id="A0A7K4KDX0"/>
<keyword evidence="3 6" id="KW-0812">Transmembrane</keyword>
<dbReference type="PANTHER" id="PTHR28599">
    <property type="entry name" value="SMALL INTEGRAL MEMBRANE PROTEIN 12"/>
    <property type="match status" value="1"/>
</dbReference>
<evidence type="ECO:0000313" key="8">
    <source>
        <dbReference type="Proteomes" id="UP000545332"/>
    </source>
</evidence>
<dbReference type="Proteomes" id="UP000545332">
    <property type="component" value="Unassembled WGS sequence"/>
</dbReference>
<evidence type="ECO:0000256" key="6">
    <source>
        <dbReference type="SAM" id="Phobius"/>
    </source>
</evidence>
<evidence type="ECO:0000256" key="4">
    <source>
        <dbReference type="ARBA" id="ARBA00022989"/>
    </source>
</evidence>
<comment type="similarity">
    <text evidence="2">Belongs to the SMIM12 family.</text>
</comment>
<protein>
    <submittedName>
        <fullName evidence="7">SIM12 protein</fullName>
    </submittedName>
</protein>
<evidence type="ECO:0000256" key="1">
    <source>
        <dbReference type="ARBA" id="ARBA00004167"/>
    </source>
</evidence>
<comment type="subcellular location">
    <subcellularLocation>
        <location evidence="1">Membrane</location>
        <topology evidence="1">Single-pass membrane protein</topology>
    </subcellularLocation>
</comment>